<dbReference type="Gene3D" id="1.10.357.10">
    <property type="entry name" value="Tetracycline Repressor, domain 2"/>
    <property type="match status" value="1"/>
</dbReference>
<organism evidence="6 7">
    <name type="scientific">Hydrogenispora ethanolica</name>
    <dbReference type="NCBI Taxonomy" id="1082276"/>
    <lineage>
        <taxon>Bacteria</taxon>
        <taxon>Bacillati</taxon>
        <taxon>Bacillota</taxon>
        <taxon>Hydrogenispora</taxon>
    </lineage>
</organism>
<evidence type="ECO:0000256" key="3">
    <source>
        <dbReference type="ARBA" id="ARBA00023163"/>
    </source>
</evidence>
<keyword evidence="2 4" id="KW-0238">DNA-binding</keyword>
<dbReference type="EMBL" id="SLUN01000007">
    <property type="protein sequence ID" value="TCL71594.1"/>
    <property type="molecule type" value="Genomic_DNA"/>
</dbReference>
<evidence type="ECO:0000313" key="7">
    <source>
        <dbReference type="Proteomes" id="UP000295008"/>
    </source>
</evidence>
<name>A0A4R1RYK4_HYDET</name>
<evidence type="ECO:0000256" key="1">
    <source>
        <dbReference type="ARBA" id="ARBA00023015"/>
    </source>
</evidence>
<dbReference type="InterPro" id="IPR036271">
    <property type="entry name" value="Tet_transcr_reg_TetR-rel_C_sf"/>
</dbReference>
<dbReference type="PANTHER" id="PTHR30055:SF240">
    <property type="entry name" value="HTH-TYPE TRANSCRIPTIONAL REGULATOR ACRR"/>
    <property type="match status" value="1"/>
</dbReference>
<dbReference type="InterPro" id="IPR009057">
    <property type="entry name" value="Homeodomain-like_sf"/>
</dbReference>
<reference evidence="6 7" key="1">
    <citation type="submission" date="2019-03" db="EMBL/GenBank/DDBJ databases">
        <title>Genomic Encyclopedia of Type Strains, Phase IV (KMG-IV): sequencing the most valuable type-strain genomes for metagenomic binning, comparative biology and taxonomic classification.</title>
        <authorList>
            <person name="Goeker M."/>
        </authorList>
    </citation>
    <scope>NUCLEOTIDE SEQUENCE [LARGE SCALE GENOMIC DNA]</scope>
    <source>
        <strain evidence="6 7">LX-B</strain>
    </source>
</reference>
<dbReference type="RefSeq" id="WP_132013740.1">
    <property type="nucleotide sequence ID" value="NZ_SLUN01000007.1"/>
</dbReference>
<evidence type="ECO:0000259" key="5">
    <source>
        <dbReference type="PROSITE" id="PS50977"/>
    </source>
</evidence>
<feature type="DNA-binding region" description="H-T-H motif" evidence="4">
    <location>
        <begin position="26"/>
        <end position="45"/>
    </location>
</feature>
<keyword evidence="3" id="KW-0804">Transcription</keyword>
<dbReference type="SUPFAM" id="SSF48498">
    <property type="entry name" value="Tetracyclin repressor-like, C-terminal domain"/>
    <property type="match status" value="1"/>
</dbReference>
<dbReference type="InterPro" id="IPR001647">
    <property type="entry name" value="HTH_TetR"/>
</dbReference>
<sequence length="196" mass="23114">MQMERKTEILDAFMRLVCRFGLDKTTMQDVAKEAGISVGSIYNDFKNKEELIDAFVCRIQEQLMNRSKRLLEQDHPAEQLLHGFIVEFFLLVAETVRDNRGFLQLLKGEETFKYFRKNFKKHDLMTREVHELIAQVLERGVREGVFEVDDYLKTARLFFSAFSEYAKLMVFSEDPTETLADVEEMYAFVSKAIRRR</sequence>
<dbReference type="InterPro" id="IPR050109">
    <property type="entry name" value="HTH-type_TetR-like_transc_reg"/>
</dbReference>
<dbReference type="AlphaFoldDB" id="A0A4R1RYK4"/>
<dbReference type="GO" id="GO:0003700">
    <property type="term" value="F:DNA-binding transcription factor activity"/>
    <property type="evidence" value="ECO:0007669"/>
    <property type="project" value="TreeGrafter"/>
</dbReference>
<keyword evidence="1" id="KW-0805">Transcription regulation</keyword>
<dbReference type="Proteomes" id="UP000295008">
    <property type="component" value="Unassembled WGS sequence"/>
</dbReference>
<gene>
    <name evidence="6" type="ORF">EDC14_100756</name>
</gene>
<evidence type="ECO:0000313" key="6">
    <source>
        <dbReference type="EMBL" id="TCL71594.1"/>
    </source>
</evidence>
<keyword evidence="7" id="KW-1185">Reference proteome</keyword>
<dbReference type="PANTHER" id="PTHR30055">
    <property type="entry name" value="HTH-TYPE TRANSCRIPTIONAL REGULATOR RUTR"/>
    <property type="match status" value="1"/>
</dbReference>
<dbReference type="OrthoDB" id="113732at2"/>
<dbReference type="GO" id="GO:0000976">
    <property type="term" value="F:transcription cis-regulatory region binding"/>
    <property type="evidence" value="ECO:0007669"/>
    <property type="project" value="TreeGrafter"/>
</dbReference>
<dbReference type="PROSITE" id="PS50977">
    <property type="entry name" value="HTH_TETR_2"/>
    <property type="match status" value="1"/>
</dbReference>
<evidence type="ECO:0000256" key="4">
    <source>
        <dbReference type="PROSITE-ProRule" id="PRU00335"/>
    </source>
</evidence>
<accession>A0A4R1RYK4</accession>
<evidence type="ECO:0000256" key="2">
    <source>
        <dbReference type="ARBA" id="ARBA00023125"/>
    </source>
</evidence>
<proteinExistence type="predicted"/>
<dbReference type="PRINTS" id="PR00455">
    <property type="entry name" value="HTHTETR"/>
</dbReference>
<comment type="caution">
    <text evidence="6">The sequence shown here is derived from an EMBL/GenBank/DDBJ whole genome shotgun (WGS) entry which is preliminary data.</text>
</comment>
<dbReference type="SUPFAM" id="SSF46689">
    <property type="entry name" value="Homeodomain-like"/>
    <property type="match status" value="1"/>
</dbReference>
<dbReference type="Pfam" id="PF00440">
    <property type="entry name" value="TetR_N"/>
    <property type="match status" value="1"/>
</dbReference>
<protein>
    <submittedName>
        <fullName evidence="6">TetR family transcriptional regulator</fullName>
    </submittedName>
</protein>
<feature type="domain" description="HTH tetR-type" evidence="5">
    <location>
        <begin position="3"/>
        <end position="63"/>
    </location>
</feature>